<feature type="transmembrane region" description="Helical" evidence="6">
    <location>
        <begin position="12"/>
        <end position="32"/>
    </location>
</feature>
<feature type="transmembrane region" description="Helical" evidence="6">
    <location>
        <begin position="125"/>
        <end position="147"/>
    </location>
</feature>
<feature type="transmembrane region" description="Helical" evidence="6">
    <location>
        <begin position="167"/>
        <end position="186"/>
    </location>
</feature>
<organism evidence="8 9">
    <name type="scientific">Prochlorothrix hollandica PCC 9006 = CALU 1027</name>
    <dbReference type="NCBI Taxonomy" id="317619"/>
    <lineage>
        <taxon>Bacteria</taxon>
        <taxon>Bacillati</taxon>
        <taxon>Cyanobacteriota</taxon>
        <taxon>Cyanophyceae</taxon>
        <taxon>Prochlorotrichales</taxon>
        <taxon>Prochlorotrichaceae</taxon>
        <taxon>Prochlorothrix</taxon>
    </lineage>
</organism>
<dbReference type="GO" id="GO:0016020">
    <property type="term" value="C:membrane"/>
    <property type="evidence" value="ECO:0007669"/>
    <property type="project" value="UniProtKB-SubCell"/>
</dbReference>
<evidence type="ECO:0000256" key="2">
    <source>
        <dbReference type="ARBA" id="ARBA00022692"/>
    </source>
</evidence>
<feature type="transmembrane region" description="Helical" evidence="6">
    <location>
        <begin position="215"/>
        <end position="232"/>
    </location>
</feature>
<feature type="transmembrane region" description="Helical" evidence="6">
    <location>
        <begin position="239"/>
        <end position="259"/>
    </location>
</feature>
<dbReference type="Proteomes" id="UP000034681">
    <property type="component" value="Unassembled WGS sequence"/>
</dbReference>
<evidence type="ECO:0000313" key="8">
    <source>
        <dbReference type="EMBL" id="KKJ01369.1"/>
    </source>
</evidence>
<dbReference type="Pfam" id="PF04932">
    <property type="entry name" value="Wzy_C"/>
    <property type="match status" value="1"/>
</dbReference>
<proteinExistence type="predicted"/>
<keyword evidence="9" id="KW-1185">Reference proteome</keyword>
<name>A0A0M2Q348_PROHO</name>
<feature type="transmembrane region" description="Helical" evidence="6">
    <location>
        <begin position="331"/>
        <end position="351"/>
    </location>
</feature>
<dbReference type="PANTHER" id="PTHR37422:SF17">
    <property type="entry name" value="O-ANTIGEN LIGASE"/>
    <property type="match status" value="1"/>
</dbReference>
<evidence type="ECO:0000256" key="5">
    <source>
        <dbReference type="SAM" id="MobiDB-lite"/>
    </source>
</evidence>
<feature type="compositionally biased region" description="Polar residues" evidence="5">
    <location>
        <begin position="446"/>
        <end position="464"/>
    </location>
</feature>
<feature type="transmembrane region" description="Helical" evidence="6">
    <location>
        <begin position="44"/>
        <end position="61"/>
    </location>
</feature>
<dbReference type="InterPro" id="IPR051533">
    <property type="entry name" value="WaaL-like"/>
</dbReference>
<comment type="subcellular location">
    <subcellularLocation>
        <location evidence="1">Membrane</location>
        <topology evidence="1">Multi-pass membrane protein</topology>
    </subcellularLocation>
</comment>
<dbReference type="OrthoDB" id="4391260at2"/>
<evidence type="ECO:0000256" key="3">
    <source>
        <dbReference type="ARBA" id="ARBA00022989"/>
    </source>
</evidence>
<dbReference type="STRING" id="317619.GCA_000332315_03893"/>
<evidence type="ECO:0000256" key="1">
    <source>
        <dbReference type="ARBA" id="ARBA00004141"/>
    </source>
</evidence>
<evidence type="ECO:0000259" key="7">
    <source>
        <dbReference type="Pfam" id="PF04932"/>
    </source>
</evidence>
<feature type="transmembrane region" description="Helical" evidence="6">
    <location>
        <begin position="73"/>
        <end position="90"/>
    </location>
</feature>
<evidence type="ECO:0000256" key="4">
    <source>
        <dbReference type="ARBA" id="ARBA00023136"/>
    </source>
</evidence>
<evidence type="ECO:0000313" key="9">
    <source>
        <dbReference type="Proteomes" id="UP000034681"/>
    </source>
</evidence>
<protein>
    <recommendedName>
        <fullName evidence="7">O-antigen ligase-related domain-containing protein</fullName>
    </recommendedName>
</protein>
<dbReference type="AlphaFoldDB" id="A0A0M2Q348"/>
<evidence type="ECO:0000256" key="6">
    <source>
        <dbReference type="SAM" id="Phobius"/>
    </source>
</evidence>
<keyword evidence="4 6" id="KW-0472">Membrane</keyword>
<feature type="transmembrane region" description="Helical" evidence="6">
    <location>
        <begin position="193"/>
        <end position="209"/>
    </location>
</feature>
<feature type="transmembrane region" description="Helical" evidence="6">
    <location>
        <begin position="363"/>
        <end position="383"/>
    </location>
</feature>
<feature type="transmembrane region" description="Helical" evidence="6">
    <location>
        <begin position="102"/>
        <end position="118"/>
    </location>
</feature>
<keyword evidence="2 6" id="KW-0812">Transmembrane</keyword>
<dbReference type="RefSeq" id="WP_017714052.1">
    <property type="nucleotide sequence ID" value="NZ_KB235941.1"/>
</dbReference>
<comment type="caution">
    <text evidence="8">The sequence shown here is derived from an EMBL/GenBank/DDBJ whole genome shotgun (WGS) entry which is preliminary data.</text>
</comment>
<dbReference type="PANTHER" id="PTHR37422">
    <property type="entry name" value="TEICHURONIC ACID BIOSYNTHESIS PROTEIN TUAE"/>
    <property type="match status" value="1"/>
</dbReference>
<dbReference type="InterPro" id="IPR007016">
    <property type="entry name" value="O-antigen_ligase-rel_domated"/>
</dbReference>
<gene>
    <name evidence="8" type="ORF">PROH_03190</name>
</gene>
<reference evidence="8" key="1">
    <citation type="submission" date="2012-04" db="EMBL/GenBank/DDBJ databases">
        <authorList>
            <person name="Borisov I.G."/>
            <person name="Ivanikova N.V."/>
            <person name="Pinevich A.V."/>
        </authorList>
    </citation>
    <scope>NUCLEOTIDE SEQUENCE</scope>
    <source>
        <strain evidence="8">CALU 1027</strain>
    </source>
</reference>
<feature type="domain" description="O-antigen ligase-related" evidence="7">
    <location>
        <begin position="198"/>
        <end position="340"/>
    </location>
</feature>
<dbReference type="EMBL" id="AJTX02000002">
    <property type="protein sequence ID" value="KKJ01369.1"/>
    <property type="molecule type" value="Genomic_DNA"/>
</dbReference>
<sequence length="473" mass="53352">MRITKSQILTVEYVTAIIGLLFYTGALGKLLVTSFHFPRPTITLIRYGILLPGLVTFFLQPKAVLNAILQGKLAWIVMAMATLSFAWSVNSGSSFGSIRTELLPMSIFSLYLSIRFPLKLQFSILLIILQFVSFVSIFYAIAVPSIGQHSAMTPWPGSWKGLFVHKNAFGSFMTLTAGMIFIKIWFTQHKQPIIFVPLLLLIIAALFSGSKGALILSQVFCILIFSYTLIRWRGKRGLIFIYILVVTSILVIGILTAIWNPLMLAIGKDPTMSARTEIWKYIRLQLSSSPILGFGRGAFWITPRFLSGIWQATGDVPANAHNGFYELALDIGYLGLLVFFASFFVNVGKALKLAYKAKKPEYMWPLAFLTFIIMQNMLESFLMRQESFNWVMYLVVSSSLDKWNHDRQWLENKEKTNQQSPTTEPLHRVLNPQFKPLYQLKAEAGVNQTETSLPHSKLTDSTMTRADLTGPKS</sequence>
<keyword evidence="3 6" id="KW-1133">Transmembrane helix</keyword>
<feature type="region of interest" description="Disordered" evidence="5">
    <location>
        <begin position="446"/>
        <end position="473"/>
    </location>
</feature>
<accession>A0A0M2Q348</accession>